<dbReference type="Pfam" id="PF07831">
    <property type="entry name" value="PYNP_C"/>
    <property type="match status" value="1"/>
</dbReference>
<dbReference type="STRING" id="856793.MICA_1827"/>
<feature type="domain" description="Pyrimidine nucleoside phosphorylase C-terminal" evidence="7">
    <location>
        <begin position="349"/>
        <end position="424"/>
    </location>
</feature>
<dbReference type="GO" id="GO:0006213">
    <property type="term" value="P:pyrimidine nucleoside metabolic process"/>
    <property type="evidence" value="ECO:0007669"/>
    <property type="project" value="InterPro"/>
</dbReference>
<dbReference type="GO" id="GO:0009032">
    <property type="term" value="F:thymidine phosphorylase activity"/>
    <property type="evidence" value="ECO:0007669"/>
    <property type="project" value="UniProtKB-EC"/>
</dbReference>
<dbReference type="InterPro" id="IPR036566">
    <property type="entry name" value="PYNP-like_C_sf"/>
</dbReference>
<dbReference type="Pfam" id="PF02885">
    <property type="entry name" value="Glycos_trans_3N"/>
    <property type="match status" value="1"/>
</dbReference>
<dbReference type="EMBL" id="CP002382">
    <property type="protein sequence ID" value="AEP10138.1"/>
    <property type="molecule type" value="Genomic_DNA"/>
</dbReference>
<dbReference type="eggNOG" id="COG0213">
    <property type="taxonomic scope" value="Bacteria"/>
</dbReference>
<dbReference type="HOGENOM" id="CLU_025040_0_1_5"/>
<reference evidence="8 9" key="1">
    <citation type="journal article" date="2011" name="BMC Genomics">
        <title>Genomic insights into an obligate epibiotic bacterial predator: Micavibrio aeruginosavorus ARL-13.</title>
        <authorList>
            <person name="Wang Z."/>
            <person name="Kadouri D."/>
            <person name="Wu M."/>
        </authorList>
    </citation>
    <scope>NUCLEOTIDE SEQUENCE [LARGE SCALE GENOMIC DNA]</scope>
    <source>
        <strain evidence="8 9">ARL-13</strain>
    </source>
</reference>
<dbReference type="SUPFAM" id="SSF54680">
    <property type="entry name" value="Pyrimidine nucleoside phosphorylase C-terminal domain"/>
    <property type="match status" value="1"/>
</dbReference>
<dbReference type="GO" id="GO:0004645">
    <property type="term" value="F:1,4-alpha-oligoglucan phosphorylase activity"/>
    <property type="evidence" value="ECO:0007669"/>
    <property type="project" value="InterPro"/>
</dbReference>
<evidence type="ECO:0000256" key="4">
    <source>
        <dbReference type="ARBA" id="ARBA00022676"/>
    </source>
</evidence>
<keyword evidence="9" id="KW-1185">Reference proteome</keyword>
<evidence type="ECO:0000256" key="5">
    <source>
        <dbReference type="ARBA" id="ARBA00022679"/>
    </source>
</evidence>
<name>G2KSZ3_MICAA</name>
<dbReference type="PANTHER" id="PTHR10515:SF0">
    <property type="entry name" value="THYMIDINE PHOSPHORYLASE"/>
    <property type="match status" value="1"/>
</dbReference>
<dbReference type="InterPro" id="IPR036320">
    <property type="entry name" value="Glycosyl_Trfase_fam3_N_dom_sf"/>
</dbReference>
<dbReference type="InterPro" id="IPR035902">
    <property type="entry name" value="Nuc_phospho_transferase"/>
</dbReference>
<dbReference type="NCBIfam" id="NF004490">
    <property type="entry name" value="PRK05820.1"/>
    <property type="match status" value="1"/>
</dbReference>
<dbReference type="InterPro" id="IPR018090">
    <property type="entry name" value="Pyrmidine_PPas_bac/euk"/>
</dbReference>
<dbReference type="GO" id="GO:0006206">
    <property type="term" value="P:pyrimidine nucleobase metabolic process"/>
    <property type="evidence" value="ECO:0007669"/>
    <property type="project" value="InterPro"/>
</dbReference>
<evidence type="ECO:0000256" key="3">
    <source>
        <dbReference type="ARBA" id="ARBA00011892"/>
    </source>
</evidence>
<evidence type="ECO:0000313" key="8">
    <source>
        <dbReference type="EMBL" id="AEP10138.1"/>
    </source>
</evidence>
<comment type="catalytic activity">
    <reaction evidence="6">
        <text>thymidine + phosphate = 2-deoxy-alpha-D-ribose 1-phosphate + thymine</text>
        <dbReference type="Rhea" id="RHEA:16037"/>
        <dbReference type="ChEBI" id="CHEBI:17748"/>
        <dbReference type="ChEBI" id="CHEBI:17821"/>
        <dbReference type="ChEBI" id="CHEBI:43474"/>
        <dbReference type="ChEBI" id="CHEBI:57259"/>
        <dbReference type="EC" id="2.4.2.4"/>
    </reaction>
</comment>
<evidence type="ECO:0000256" key="1">
    <source>
        <dbReference type="ARBA" id="ARBA00006915"/>
    </source>
</evidence>
<dbReference type="Gene3D" id="3.90.1170.30">
    <property type="entry name" value="Pyrimidine nucleoside phosphorylase-like, C-terminal domain"/>
    <property type="match status" value="1"/>
</dbReference>
<dbReference type="NCBIfam" id="TIGR02643">
    <property type="entry name" value="T_phosphoryl"/>
    <property type="match status" value="1"/>
</dbReference>
<dbReference type="Proteomes" id="UP000009286">
    <property type="component" value="Chromosome"/>
</dbReference>
<dbReference type="OrthoDB" id="9763887at2"/>
<dbReference type="SUPFAM" id="SSF47648">
    <property type="entry name" value="Nucleoside phosphorylase/phosphoribosyltransferase N-terminal domain"/>
    <property type="match status" value="1"/>
</dbReference>
<dbReference type="GO" id="GO:0005829">
    <property type="term" value="C:cytosol"/>
    <property type="evidence" value="ECO:0007669"/>
    <property type="project" value="TreeGrafter"/>
</dbReference>
<evidence type="ECO:0000256" key="2">
    <source>
        <dbReference type="ARBA" id="ARBA00011738"/>
    </source>
</evidence>
<dbReference type="InterPro" id="IPR017459">
    <property type="entry name" value="Glycosyl_Trfase_fam3_N_dom"/>
</dbReference>
<dbReference type="InterPro" id="IPR013465">
    <property type="entry name" value="Thymidine_Pase"/>
</dbReference>
<comment type="similarity">
    <text evidence="1">Belongs to the thymidine/pyrimidine-nucleoside phosphorylase family.</text>
</comment>
<evidence type="ECO:0000259" key="7">
    <source>
        <dbReference type="SMART" id="SM00941"/>
    </source>
</evidence>
<organism evidence="8 9">
    <name type="scientific">Micavibrio aeruginosavorus (strain ARL-13)</name>
    <dbReference type="NCBI Taxonomy" id="856793"/>
    <lineage>
        <taxon>Bacteria</taxon>
        <taxon>Pseudomonadati</taxon>
        <taxon>Bdellovibrionota</taxon>
        <taxon>Bdellovibrionia</taxon>
        <taxon>Bdellovibrionales</taxon>
        <taxon>Pseudobdellovibrionaceae</taxon>
        <taxon>Micavibrio</taxon>
    </lineage>
</organism>
<dbReference type="Gene3D" id="1.20.970.10">
    <property type="entry name" value="Transferase, Pyrimidine Nucleoside Phosphorylase, Chain C"/>
    <property type="match status" value="1"/>
</dbReference>
<protein>
    <recommendedName>
        <fullName evidence="3">thymidine phosphorylase</fullName>
        <ecNumber evidence="3">2.4.2.4</ecNumber>
    </recommendedName>
</protein>
<keyword evidence="5 8" id="KW-0808">Transferase</keyword>
<dbReference type="SUPFAM" id="SSF52418">
    <property type="entry name" value="Nucleoside phosphorylase/phosphoribosyltransferase catalytic domain"/>
    <property type="match status" value="1"/>
</dbReference>
<dbReference type="PANTHER" id="PTHR10515">
    <property type="entry name" value="THYMIDINE PHOSPHORYLASE"/>
    <property type="match status" value="1"/>
</dbReference>
<gene>
    <name evidence="8" type="primary">deoA</name>
    <name evidence="8" type="ordered locus">MICA_1827</name>
</gene>
<accession>G2KSZ3</accession>
<dbReference type="KEGG" id="mai:MICA_1827"/>
<dbReference type="PROSITE" id="PS00647">
    <property type="entry name" value="THYMID_PHOSPHORYLASE"/>
    <property type="match status" value="1"/>
</dbReference>
<dbReference type="InterPro" id="IPR000053">
    <property type="entry name" value="Thymidine/pyrmidine_PPase"/>
</dbReference>
<dbReference type="InterPro" id="IPR017872">
    <property type="entry name" value="Pyrmidine_PPase_CS"/>
</dbReference>
<evidence type="ECO:0000256" key="6">
    <source>
        <dbReference type="ARBA" id="ARBA00048550"/>
    </source>
</evidence>
<proteinExistence type="inferred from homology"/>
<dbReference type="NCBIfam" id="TIGR02644">
    <property type="entry name" value="Y_phosphoryl"/>
    <property type="match status" value="1"/>
</dbReference>
<evidence type="ECO:0000313" key="9">
    <source>
        <dbReference type="Proteomes" id="UP000009286"/>
    </source>
</evidence>
<dbReference type="AlphaFoldDB" id="G2KSZ3"/>
<dbReference type="EC" id="2.4.2.4" evidence="3"/>
<dbReference type="Pfam" id="PF00591">
    <property type="entry name" value="Glycos_transf_3"/>
    <property type="match status" value="1"/>
</dbReference>
<dbReference type="SMART" id="SM00941">
    <property type="entry name" value="PYNP_C"/>
    <property type="match status" value="1"/>
</dbReference>
<keyword evidence="4 8" id="KW-0328">Glycosyltransferase</keyword>
<comment type="subunit">
    <text evidence="2">Homodimer.</text>
</comment>
<dbReference type="RefSeq" id="WP_014103361.1">
    <property type="nucleotide sequence ID" value="NC_016026.1"/>
</dbReference>
<dbReference type="FunFam" id="3.40.1030.10:FF:000001">
    <property type="entry name" value="Thymidine phosphorylase"/>
    <property type="match status" value="1"/>
</dbReference>
<dbReference type="InterPro" id="IPR013102">
    <property type="entry name" value="PYNP_C"/>
</dbReference>
<dbReference type="Gene3D" id="3.40.1030.10">
    <property type="entry name" value="Nucleoside phosphorylase/phosphoribosyltransferase catalytic domain"/>
    <property type="match status" value="1"/>
</dbReference>
<dbReference type="InterPro" id="IPR000312">
    <property type="entry name" value="Glycosyl_Trfase_fam3"/>
</dbReference>
<dbReference type="PIRSF" id="PIRSF000478">
    <property type="entry name" value="TP_PyNP"/>
    <property type="match status" value="1"/>
</dbReference>
<sequence length="442" mass="47025">MLTQEIIIARRQAQPLGEAEIGQFVRGIVDGSVGEGQIAAFCMATCLNPMDVTERVALTRAMATSGITLDWSDQSLDGPVLDKHSTGGVGDKVSLMLAPIVAACGGFVPMLSGRGLGHTGGTLDKMDSIPGYVSQPPLDKIRKVVKEQGCAIIGATKDLAPADRTMYAVRDVTGTVESLDLITASILSKKMAAGLDGLVMDVKFGSGAFMQDYGDARALAESIVGVANGGGLPCTALMTDMDQVLGRTAGNAIEVREAIEFLRNENIDQRLYDVTIELSAELLLLGKLADTIEDARAKCVENLKNGRAAHFFERMVAALGGPSDIIDRFDKHMKLAPIEHAVYPDQGGVVQSINVRQIGYAVIELDGGRRLVTDKIDHGTGMAAMAAIGERVGRDAAPLCVIVGRDEVKIKRAEEIIKRAYTIAPPGEALSSDPIIRERITR</sequence>